<name>A0A3N0AHY5_9ACTN</name>
<dbReference type="GO" id="GO:0015716">
    <property type="term" value="P:organic phosphonate transport"/>
    <property type="evidence" value="ECO:0007669"/>
    <property type="project" value="InterPro"/>
</dbReference>
<sequence length="144" mass="15767">MRRRERTRILVKGDPGLARRIAADIEAAAHVDIVEAPREELVMVKVRESARRSLFYLGEALMTTCRVSVEGVSGKGMVLGSDREAAYALAVVDAAYAAPEGRFDTDAYDRMLAEQAQAIEAAASFERRAVAATKVDFSTMEDEL</sequence>
<dbReference type="InterPro" id="IPR009609">
    <property type="entry name" value="Phosphonate_metab_PhnG"/>
</dbReference>
<gene>
    <name evidence="1" type="primary">phnG</name>
    <name evidence="1" type="ORF">DMP07_00620</name>
</gene>
<comment type="caution">
    <text evidence="1">The sequence shown here is derived from an EMBL/GenBank/DDBJ whole genome shotgun (WGS) entry which is preliminary data.</text>
</comment>
<protein>
    <submittedName>
        <fullName evidence="1">Phosphonate C-P lyase system protein PhnG</fullName>
    </submittedName>
</protein>
<dbReference type="EMBL" id="QICB01000001">
    <property type="protein sequence ID" value="RNL21391.1"/>
    <property type="molecule type" value="Genomic_DNA"/>
</dbReference>
<dbReference type="OrthoDB" id="3182891at2"/>
<accession>A0A3N0AHY5</accession>
<dbReference type="Pfam" id="PF06754">
    <property type="entry name" value="PhnG"/>
    <property type="match status" value="1"/>
</dbReference>
<proteinExistence type="predicted"/>
<dbReference type="GO" id="GO:0019634">
    <property type="term" value="P:organic phosphonate metabolic process"/>
    <property type="evidence" value="ECO:0007669"/>
    <property type="project" value="InterPro"/>
</dbReference>
<dbReference type="NCBIfam" id="TIGR03293">
    <property type="entry name" value="PhnG_redo"/>
    <property type="match status" value="1"/>
</dbReference>
<reference evidence="2" key="1">
    <citation type="submission" date="2018-05" db="EMBL/GenBank/DDBJ databases">
        <title>Genome Sequencing of selected type strains of the family Eggerthellaceae.</title>
        <authorList>
            <person name="Danylec N."/>
            <person name="Stoll D.A."/>
            <person name="Doetsch A."/>
            <person name="Huch M."/>
        </authorList>
    </citation>
    <scope>NUCLEOTIDE SEQUENCE [LARGE SCALE GENOMIC DNA]</scope>
    <source>
        <strain evidence="2">DSM 17537</strain>
    </source>
</reference>
<evidence type="ECO:0000313" key="1">
    <source>
        <dbReference type="EMBL" id="RNL21391.1"/>
    </source>
</evidence>
<evidence type="ECO:0000313" key="2">
    <source>
        <dbReference type="Proteomes" id="UP000267368"/>
    </source>
</evidence>
<organism evidence="1 2">
    <name type="scientific">Slackia faecicanis</name>
    <dbReference type="NCBI Taxonomy" id="255723"/>
    <lineage>
        <taxon>Bacteria</taxon>
        <taxon>Bacillati</taxon>
        <taxon>Actinomycetota</taxon>
        <taxon>Coriobacteriia</taxon>
        <taxon>Eggerthellales</taxon>
        <taxon>Eggerthellaceae</taxon>
        <taxon>Slackia</taxon>
    </lineage>
</organism>
<keyword evidence="2" id="KW-1185">Reference proteome</keyword>
<dbReference type="RefSeq" id="WP_123197233.1">
    <property type="nucleotide sequence ID" value="NZ_QICB01000001.1"/>
</dbReference>
<dbReference type="GO" id="GO:0016829">
    <property type="term" value="F:lyase activity"/>
    <property type="evidence" value="ECO:0007669"/>
    <property type="project" value="UniProtKB-KW"/>
</dbReference>
<dbReference type="Proteomes" id="UP000267368">
    <property type="component" value="Unassembled WGS sequence"/>
</dbReference>
<keyword evidence="1" id="KW-0456">Lyase</keyword>
<dbReference type="AlphaFoldDB" id="A0A3N0AHY5"/>